<organism evidence="1">
    <name type="scientific">hydrothermal vent metagenome</name>
    <dbReference type="NCBI Taxonomy" id="652676"/>
    <lineage>
        <taxon>unclassified sequences</taxon>
        <taxon>metagenomes</taxon>
        <taxon>ecological metagenomes</taxon>
    </lineage>
</organism>
<dbReference type="AlphaFoldDB" id="A0A3B0TVS7"/>
<sequence length="142" mass="16621">MVLHRHTLGDTFSDERGVLNFFNNFDMSKIVRLYEITPNDTHTVRAWQGHHNEKKWFYCNSGAFIVNLIKLDNFEVPSKDLVAEKFYLEAEKPSILEISGGYATGFKAEKVDSKLLVFSNFSVEESKQDDYRYPVDTWKVEW</sequence>
<proteinExistence type="predicted"/>
<dbReference type="InterPro" id="IPR014710">
    <property type="entry name" value="RmlC-like_jellyroll"/>
</dbReference>
<reference evidence="1" key="1">
    <citation type="submission" date="2018-06" db="EMBL/GenBank/DDBJ databases">
        <authorList>
            <person name="Zhirakovskaya E."/>
        </authorList>
    </citation>
    <scope>NUCLEOTIDE SEQUENCE</scope>
</reference>
<dbReference type="Gene3D" id="2.60.120.10">
    <property type="entry name" value="Jelly Rolls"/>
    <property type="match status" value="1"/>
</dbReference>
<dbReference type="InterPro" id="IPR011051">
    <property type="entry name" value="RmlC_Cupin_sf"/>
</dbReference>
<name>A0A3B0TVS7_9ZZZZ</name>
<dbReference type="SUPFAM" id="SSF51182">
    <property type="entry name" value="RmlC-like cupins"/>
    <property type="match status" value="1"/>
</dbReference>
<dbReference type="EMBL" id="UOEL01000131">
    <property type="protein sequence ID" value="VAW16259.1"/>
    <property type="molecule type" value="Genomic_DNA"/>
</dbReference>
<evidence type="ECO:0000313" key="1">
    <source>
        <dbReference type="EMBL" id="VAW16259.1"/>
    </source>
</evidence>
<protein>
    <recommendedName>
        <fullName evidence="2">Sugar 3,4-ketoisomerase QdtA cupin domain-containing protein</fullName>
    </recommendedName>
</protein>
<accession>A0A3B0TVS7</accession>
<evidence type="ECO:0008006" key="2">
    <source>
        <dbReference type="Google" id="ProtNLM"/>
    </source>
</evidence>
<gene>
    <name evidence="1" type="ORF">MNBD_BACTEROID03-2509</name>
</gene>